<dbReference type="GeneID" id="61275976"/>
<reference evidence="2" key="2">
    <citation type="submission" date="2022-01" db="EMBL/GenBank/DDBJ databases">
        <title>Collection of gut derived symbiotic bacterial strains cultured from healthy donors.</title>
        <authorList>
            <person name="Lin H."/>
            <person name="Kohout C."/>
            <person name="Waligurski E."/>
            <person name="Pamer E.G."/>
        </authorList>
    </citation>
    <scope>NUCLEOTIDE SEQUENCE</scope>
    <source>
        <strain evidence="2">DFI.1.149</strain>
    </source>
</reference>
<dbReference type="InterPro" id="IPR027417">
    <property type="entry name" value="P-loop_NTPase"/>
</dbReference>
<dbReference type="GO" id="GO:0005524">
    <property type="term" value="F:ATP binding"/>
    <property type="evidence" value="ECO:0007669"/>
    <property type="project" value="UniProtKB-KW"/>
</dbReference>
<evidence type="ECO:0000313" key="2">
    <source>
        <dbReference type="EMBL" id="MCG4958378.1"/>
    </source>
</evidence>
<sequence length="390" mass="44410">MIISKIELFNWKNFHRCEVGVQERCFVVGANAAGKSNFIDALRFLRDVAKQGGGLQTAVRVRGGITKIRCLAAREQSNVKLAIELSESDSRELCWHYELNFKHTGGGIRENQVKIVSEKVFSGREQRYVLDRSAETLGEDEETLKYTYLEQPNANKDFRVIQQFLQNVEYLNVVPQMVRESASSSYSGDKEDYYGRNFLKRLALLNDNTRRSYFRKINEFLKLAVPQLEELSFVKDEIGVPHLEARYVHWRTRGSKQQEMQFSDGTLRLIGFLFALIDSNGVLLLEEPEINLHPGIVAQFPEFIAKIQRVKKGGRQVFITTHSYDILSNEGIAPEEVLLLTNSPEGTEVEVLSNVEKAKNILAAGFSMADVVMPLTKPWSIESMSHIKLD</sequence>
<proteinExistence type="predicted"/>
<evidence type="ECO:0000313" key="3">
    <source>
        <dbReference type="EMBL" id="MDB9222082.1"/>
    </source>
</evidence>
<reference evidence="7 8" key="1">
    <citation type="submission" date="2018-08" db="EMBL/GenBank/DDBJ databases">
        <title>A genome reference for cultivated species of the human gut microbiota.</title>
        <authorList>
            <person name="Zou Y."/>
            <person name="Xue W."/>
            <person name="Luo G."/>
        </authorList>
    </citation>
    <scope>NUCLEOTIDE SEQUENCE [LARGE SCALE GENOMIC DNA]</scope>
    <source>
        <strain evidence="5 7">AF14-6AC</strain>
        <strain evidence="4 8">AF16-14</strain>
        <strain evidence="6 9">OF03-11</strain>
    </source>
</reference>
<evidence type="ECO:0000313" key="4">
    <source>
        <dbReference type="EMBL" id="RGU56262.1"/>
    </source>
</evidence>
<dbReference type="AlphaFoldDB" id="A0A3D1UHG2"/>
<dbReference type="Proteomes" id="UP001212263">
    <property type="component" value="Unassembled WGS sequence"/>
</dbReference>
<organism evidence="4 8">
    <name type="scientific">Odoribacter splanchnicus</name>
    <dbReference type="NCBI Taxonomy" id="28118"/>
    <lineage>
        <taxon>Bacteria</taxon>
        <taxon>Pseudomonadati</taxon>
        <taxon>Bacteroidota</taxon>
        <taxon>Bacteroidia</taxon>
        <taxon>Bacteroidales</taxon>
        <taxon>Odoribacteraceae</taxon>
        <taxon>Odoribacter</taxon>
    </lineage>
</organism>
<dbReference type="Gene3D" id="3.40.50.300">
    <property type="entry name" value="P-loop containing nucleotide triphosphate hydrolases"/>
    <property type="match status" value="1"/>
</dbReference>
<evidence type="ECO:0000259" key="1">
    <source>
        <dbReference type="Pfam" id="PF13304"/>
    </source>
</evidence>
<evidence type="ECO:0000313" key="6">
    <source>
        <dbReference type="EMBL" id="RGY09839.1"/>
    </source>
</evidence>
<feature type="domain" description="ATPase AAA-type core" evidence="1">
    <location>
        <begin position="26"/>
        <end position="327"/>
    </location>
</feature>
<dbReference type="Proteomes" id="UP000284434">
    <property type="component" value="Unassembled WGS sequence"/>
</dbReference>
<dbReference type="EMBL" id="JAKNDN010000001">
    <property type="protein sequence ID" value="MCG4958378.1"/>
    <property type="molecule type" value="Genomic_DNA"/>
</dbReference>
<keyword evidence="4" id="KW-0547">Nucleotide-binding</keyword>
<dbReference type="Proteomes" id="UP000283426">
    <property type="component" value="Unassembled WGS sequence"/>
</dbReference>
<protein>
    <submittedName>
        <fullName evidence="2">AAA family ATPase</fullName>
    </submittedName>
    <submittedName>
        <fullName evidence="4">ATP-binding protein</fullName>
    </submittedName>
</protein>
<evidence type="ECO:0000313" key="5">
    <source>
        <dbReference type="EMBL" id="RGV30004.1"/>
    </source>
</evidence>
<dbReference type="EMBL" id="QRYC01000011">
    <property type="protein sequence ID" value="RGU56262.1"/>
    <property type="molecule type" value="Genomic_DNA"/>
</dbReference>
<evidence type="ECO:0000313" key="8">
    <source>
        <dbReference type="Proteomes" id="UP000284243"/>
    </source>
</evidence>
<dbReference type="Pfam" id="PF13304">
    <property type="entry name" value="AAA_21"/>
    <property type="match status" value="1"/>
</dbReference>
<dbReference type="PANTHER" id="PTHR32182:SF22">
    <property type="entry name" value="ATP-DEPENDENT ENDONUCLEASE, OLD FAMILY-RELATED"/>
    <property type="match status" value="1"/>
</dbReference>
<dbReference type="EMBL" id="QSCO01000001">
    <property type="protein sequence ID" value="RGY09839.1"/>
    <property type="molecule type" value="Genomic_DNA"/>
</dbReference>
<dbReference type="RefSeq" id="WP_013612925.1">
    <property type="nucleotide sequence ID" value="NZ_JABWDG010000010.1"/>
</dbReference>
<gene>
    <name evidence="5" type="ORF">DWW24_02485</name>
    <name evidence="4" type="ORF">DWW57_09605</name>
    <name evidence="6" type="ORF">DXA53_00650</name>
    <name evidence="2" type="ORF">L0P03_00715</name>
    <name evidence="3" type="ORF">PN645_03570</name>
</gene>
<evidence type="ECO:0000313" key="7">
    <source>
        <dbReference type="Proteomes" id="UP000283426"/>
    </source>
</evidence>
<dbReference type="InterPro" id="IPR014555">
    <property type="entry name" value="RecF-like"/>
</dbReference>
<dbReference type="GO" id="GO:0006302">
    <property type="term" value="P:double-strand break repair"/>
    <property type="evidence" value="ECO:0007669"/>
    <property type="project" value="TreeGrafter"/>
</dbReference>
<dbReference type="EMBL" id="QRYW01000004">
    <property type="protein sequence ID" value="RGV30004.1"/>
    <property type="molecule type" value="Genomic_DNA"/>
</dbReference>
<dbReference type="PIRSF" id="PIRSF029347">
    <property type="entry name" value="RecF"/>
    <property type="match status" value="1"/>
</dbReference>
<dbReference type="GO" id="GO:0016887">
    <property type="term" value="F:ATP hydrolysis activity"/>
    <property type="evidence" value="ECO:0007669"/>
    <property type="project" value="InterPro"/>
</dbReference>
<dbReference type="EMBL" id="JAQMRD010000003">
    <property type="protein sequence ID" value="MDB9222082.1"/>
    <property type="molecule type" value="Genomic_DNA"/>
</dbReference>
<evidence type="ECO:0000313" key="9">
    <source>
        <dbReference type="Proteomes" id="UP000284434"/>
    </source>
</evidence>
<keyword evidence="4" id="KW-0067">ATP-binding</keyword>
<accession>A0A3D1UHG2</accession>
<dbReference type="OMA" id="DQMGYLW"/>
<dbReference type="Proteomes" id="UP000284243">
    <property type="component" value="Unassembled WGS sequence"/>
</dbReference>
<dbReference type="SUPFAM" id="SSF52540">
    <property type="entry name" value="P-loop containing nucleoside triphosphate hydrolases"/>
    <property type="match status" value="1"/>
</dbReference>
<name>A0A3D1UHG2_9BACT</name>
<comment type="caution">
    <text evidence="4">The sequence shown here is derived from an EMBL/GenBank/DDBJ whole genome shotgun (WGS) entry which is preliminary data.</text>
</comment>
<dbReference type="Proteomes" id="UP001199750">
    <property type="component" value="Unassembled WGS sequence"/>
</dbReference>
<dbReference type="InterPro" id="IPR003959">
    <property type="entry name" value="ATPase_AAA_core"/>
</dbReference>
<dbReference type="GO" id="GO:0000731">
    <property type="term" value="P:DNA synthesis involved in DNA repair"/>
    <property type="evidence" value="ECO:0007669"/>
    <property type="project" value="TreeGrafter"/>
</dbReference>
<dbReference type="PANTHER" id="PTHR32182">
    <property type="entry name" value="DNA REPLICATION AND REPAIR PROTEIN RECF"/>
    <property type="match status" value="1"/>
</dbReference>
<reference evidence="3" key="3">
    <citation type="submission" date="2023-01" db="EMBL/GenBank/DDBJ databases">
        <title>Human gut microbiome strain richness.</title>
        <authorList>
            <person name="Chen-Liaw A."/>
        </authorList>
    </citation>
    <scope>NUCLEOTIDE SEQUENCE</scope>
    <source>
        <strain evidence="3">RTP21484st1_B7_RTP21484_190118</strain>
    </source>
</reference>